<comment type="caution">
    <text evidence="6">The sequence shown here is derived from an EMBL/GenBank/DDBJ whole genome shotgun (WGS) entry which is preliminary data.</text>
</comment>
<keyword evidence="4" id="KW-0804">Transcription</keyword>
<keyword evidence="2" id="KW-0805">Transcription regulation</keyword>
<name>A0AAV3U9Q8_9ALTE</name>
<dbReference type="InterPro" id="IPR005119">
    <property type="entry name" value="LysR_subst-bd"/>
</dbReference>
<dbReference type="InterPro" id="IPR058163">
    <property type="entry name" value="LysR-type_TF_proteobact-type"/>
</dbReference>
<dbReference type="AlphaFoldDB" id="A0AAV3U9Q8"/>
<evidence type="ECO:0000259" key="5">
    <source>
        <dbReference type="PROSITE" id="PS50931"/>
    </source>
</evidence>
<dbReference type="Pfam" id="PF03466">
    <property type="entry name" value="LysR_substrate"/>
    <property type="match status" value="1"/>
</dbReference>
<evidence type="ECO:0000256" key="1">
    <source>
        <dbReference type="ARBA" id="ARBA00009437"/>
    </source>
</evidence>
<dbReference type="Proteomes" id="UP001409585">
    <property type="component" value="Unassembled WGS sequence"/>
</dbReference>
<dbReference type="Pfam" id="PF00126">
    <property type="entry name" value="HTH_1"/>
    <property type="match status" value="1"/>
</dbReference>
<evidence type="ECO:0000256" key="4">
    <source>
        <dbReference type="ARBA" id="ARBA00023163"/>
    </source>
</evidence>
<dbReference type="InterPro" id="IPR036388">
    <property type="entry name" value="WH-like_DNA-bd_sf"/>
</dbReference>
<keyword evidence="3" id="KW-0238">DNA-binding</keyword>
<comment type="similarity">
    <text evidence="1">Belongs to the LysR transcriptional regulatory family.</text>
</comment>
<evidence type="ECO:0000313" key="7">
    <source>
        <dbReference type="Proteomes" id="UP001409585"/>
    </source>
</evidence>
<dbReference type="RefSeq" id="WP_345427729.1">
    <property type="nucleotide sequence ID" value="NZ_AP031496.1"/>
</dbReference>
<dbReference type="PANTHER" id="PTHR30537">
    <property type="entry name" value="HTH-TYPE TRANSCRIPTIONAL REGULATOR"/>
    <property type="match status" value="1"/>
</dbReference>
<dbReference type="InterPro" id="IPR000847">
    <property type="entry name" value="LysR_HTH_N"/>
</dbReference>
<evidence type="ECO:0000256" key="3">
    <source>
        <dbReference type="ARBA" id="ARBA00023125"/>
    </source>
</evidence>
<dbReference type="SUPFAM" id="SSF46785">
    <property type="entry name" value="Winged helix' DNA-binding domain"/>
    <property type="match status" value="1"/>
</dbReference>
<dbReference type="SUPFAM" id="SSF53850">
    <property type="entry name" value="Periplasmic binding protein-like II"/>
    <property type="match status" value="1"/>
</dbReference>
<evidence type="ECO:0000256" key="2">
    <source>
        <dbReference type="ARBA" id="ARBA00023015"/>
    </source>
</evidence>
<dbReference type="Gene3D" id="3.40.190.290">
    <property type="match status" value="1"/>
</dbReference>
<dbReference type="InterPro" id="IPR036390">
    <property type="entry name" value="WH_DNA-bd_sf"/>
</dbReference>
<dbReference type="PROSITE" id="PS50931">
    <property type="entry name" value="HTH_LYSR"/>
    <property type="match status" value="1"/>
</dbReference>
<reference evidence="7" key="1">
    <citation type="journal article" date="2019" name="Int. J. Syst. Evol. Microbiol.">
        <title>The Global Catalogue of Microorganisms (GCM) 10K type strain sequencing project: providing services to taxonomists for standard genome sequencing and annotation.</title>
        <authorList>
            <consortium name="The Broad Institute Genomics Platform"/>
            <consortium name="The Broad Institute Genome Sequencing Center for Infectious Disease"/>
            <person name="Wu L."/>
            <person name="Ma J."/>
        </authorList>
    </citation>
    <scope>NUCLEOTIDE SEQUENCE [LARGE SCALE GENOMIC DNA]</scope>
    <source>
        <strain evidence="7">JCM 19134</strain>
    </source>
</reference>
<dbReference type="Gene3D" id="1.10.10.10">
    <property type="entry name" value="Winged helix-like DNA-binding domain superfamily/Winged helix DNA-binding domain"/>
    <property type="match status" value="1"/>
</dbReference>
<sequence>MRDWENLRFFLAVARSGTVLAAAKELRVSHSTVLRRIDQFETSLDSKLFRKLQRGYELTQAGETLYAQAQDVAADIDRVLADAEGKDDATGGVLRISQPEIGILNMYPLYAGFRRLHPDITLQIHSTMQPSNVNQQEVDIVFRISESPPDLLVGRCLGQVKAKAYAHQQYLAGLGSQHNSGDYQWILWQPTAEANLALLARENIIDPNVVMYGASMPDVVSAIHHQMGAGFLSTQQAKLHRNLVPLFDGRVFAHYSVWMLTHRDLRNSTRVKTFMRFMADNLNLD</sequence>
<dbReference type="PANTHER" id="PTHR30537:SF3">
    <property type="entry name" value="TRANSCRIPTIONAL REGULATORY PROTEIN"/>
    <property type="match status" value="1"/>
</dbReference>
<protein>
    <submittedName>
        <fullName evidence="6">LysR family transcriptional regulator</fullName>
    </submittedName>
</protein>
<keyword evidence="7" id="KW-1185">Reference proteome</keyword>
<evidence type="ECO:0000313" key="6">
    <source>
        <dbReference type="EMBL" id="GAA4959703.1"/>
    </source>
</evidence>
<dbReference type="GO" id="GO:0003700">
    <property type="term" value="F:DNA-binding transcription factor activity"/>
    <property type="evidence" value="ECO:0007669"/>
    <property type="project" value="InterPro"/>
</dbReference>
<accession>A0AAV3U9Q8</accession>
<proteinExistence type="inferred from homology"/>
<dbReference type="GO" id="GO:0006351">
    <property type="term" value="P:DNA-templated transcription"/>
    <property type="evidence" value="ECO:0007669"/>
    <property type="project" value="TreeGrafter"/>
</dbReference>
<organism evidence="6 7">
    <name type="scientific">Halioxenophilus aromaticivorans</name>
    <dbReference type="NCBI Taxonomy" id="1306992"/>
    <lineage>
        <taxon>Bacteria</taxon>
        <taxon>Pseudomonadati</taxon>
        <taxon>Pseudomonadota</taxon>
        <taxon>Gammaproteobacteria</taxon>
        <taxon>Alteromonadales</taxon>
        <taxon>Alteromonadaceae</taxon>
        <taxon>Halioxenophilus</taxon>
    </lineage>
</organism>
<dbReference type="EMBL" id="BAABLX010000078">
    <property type="protein sequence ID" value="GAA4959703.1"/>
    <property type="molecule type" value="Genomic_DNA"/>
</dbReference>
<gene>
    <name evidence="6" type="ORF">GCM10025791_46010</name>
</gene>
<dbReference type="GO" id="GO:0043565">
    <property type="term" value="F:sequence-specific DNA binding"/>
    <property type="evidence" value="ECO:0007669"/>
    <property type="project" value="TreeGrafter"/>
</dbReference>
<feature type="domain" description="HTH lysR-type" evidence="5">
    <location>
        <begin position="1"/>
        <end position="59"/>
    </location>
</feature>